<evidence type="ECO:0008006" key="3">
    <source>
        <dbReference type="Google" id="ProtNLM"/>
    </source>
</evidence>
<reference evidence="1 2" key="1">
    <citation type="submission" date="2020-07" db="EMBL/GenBank/DDBJ databases">
        <title>Draft Genome Sequences of Lactobacillales Isolated from the International Space Station.</title>
        <authorList>
            <person name="Bharadwaj A.R."/>
            <person name="Singh N.K."/>
            <person name="Wood J.M."/>
            <person name="Debieu M."/>
            <person name="O'Hara N.B."/>
            <person name="Karouia F."/>
            <person name="Mason C.E."/>
            <person name="Venkateswaran K."/>
        </authorList>
    </citation>
    <scope>NUCLEOTIDE SEQUENCE [LARGE SCALE GENOMIC DNA]</scope>
    <source>
        <strain evidence="1 2">151250015-1-258-55</strain>
    </source>
</reference>
<proteinExistence type="predicted"/>
<name>A0ABR5ZY85_9LACT</name>
<protein>
    <recommendedName>
        <fullName evidence="3">YokE-like PH domain-containing protein</fullName>
    </recommendedName>
</protein>
<evidence type="ECO:0000313" key="2">
    <source>
        <dbReference type="Proteomes" id="UP000540056"/>
    </source>
</evidence>
<keyword evidence="2" id="KW-1185">Reference proteome</keyword>
<dbReference type="EMBL" id="JACGAN010000008">
    <property type="protein sequence ID" value="MBA5746707.1"/>
    <property type="molecule type" value="Genomic_DNA"/>
</dbReference>
<comment type="caution">
    <text evidence="1">The sequence shown here is derived from an EMBL/GenBank/DDBJ whole genome shotgun (WGS) entry which is preliminary data.</text>
</comment>
<evidence type="ECO:0000313" key="1">
    <source>
        <dbReference type="EMBL" id="MBA5746707.1"/>
    </source>
</evidence>
<accession>A0ABR5ZY85</accession>
<sequence length="128" mass="14247">MFGNIMLAEQINMNQGNSVFLEKPGAVFSALAFPAYISMDALLTLNGFEVSKEYNLKVILSRNTDSQVLVQGNFFIEDEVNIRATTSTNVINLRKVTILEEGVQQLTVLIDDEEVAKATFDVIQDKLD</sequence>
<dbReference type="RefSeq" id="WP_182023416.1">
    <property type="nucleotide sequence ID" value="NZ_JACGAM010000008.1"/>
</dbReference>
<dbReference type="Proteomes" id="UP000540056">
    <property type="component" value="Unassembled WGS sequence"/>
</dbReference>
<organism evidence="1 2">
    <name type="scientific">Aerococcus urinaeequi</name>
    <dbReference type="NCBI Taxonomy" id="51665"/>
    <lineage>
        <taxon>Bacteria</taxon>
        <taxon>Bacillati</taxon>
        <taxon>Bacillota</taxon>
        <taxon>Bacilli</taxon>
        <taxon>Lactobacillales</taxon>
        <taxon>Aerococcaceae</taxon>
        <taxon>Aerococcus</taxon>
    </lineage>
</organism>
<gene>
    <name evidence="1" type="ORF">H3232_05820</name>
</gene>